<sequence>MFLRLEHKNVPASNNFLALDVCMNKLLIFNDHLKIHIDSDEEIIFKKPFSVLLSFLFNKTEYNAKRETLK</sequence>
<evidence type="ECO:0000313" key="1">
    <source>
        <dbReference type="EMBL" id="GEQ02758.1"/>
    </source>
</evidence>
<protein>
    <recommendedName>
        <fullName evidence="3">AraC family transcriptional regulator</fullName>
    </recommendedName>
</protein>
<dbReference type="Proteomes" id="UP000321839">
    <property type="component" value="Unassembled WGS sequence"/>
</dbReference>
<reference evidence="1 2" key="1">
    <citation type="submission" date="2019-07" db="EMBL/GenBank/DDBJ databases">
        <title>Whole genome shotgun sequence of Staphylococcus cohnii subsp. urealyticus NBRC 109766.</title>
        <authorList>
            <person name="Hosoyama A."/>
            <person name="Uohara A."/>
            <person name="Ohji S."/>
            <person name="Ichikawa N."/>
        </authorList>
    </citation>
    <scope>NUCLEOTIDE SEQUENCE [LARGE SCALE GENOMIC DNA]</scope>
    <source>
        <strain evidence="1 2">NBRC 109766</strain>
    </source>
</reference>
<comment type="caution">
    <text evidence="1">The sequence shown here is derived from an EMBL/GenBank/DDBJ whole genome shotgun (WGS) entry which is preliminary data.</text>
</comment>
<keyword evidence="2" id="KW-1185">Reference proteome</keyword>
<evidence type="ECO:0008006" key="3">
    <source>
        <dbReference type="Google" id="ProtNLM"/>
    </source>
</evidence>
<accession>A0AB34AHM0</accession>
<evidence type="ECO:0000313" key="2">
    <source>
        <dbReference type="Proteomes" id="UP000321839"/>
    </source>
</evidence>
<dbReference type="EMBL" id="BKAW01000005">
    <property type="protein sequence ID" value="GEQ02758.1"/>
    <property type="molecule type" value="Genomic_DNA"/>
</dbReference>
<name>A0AB34AHM0_STAUR</name>
<gene>
    <name evidence="1" type="ORF">SCO02_11990</name>
</gene>
<proteinExistence type="predicted"/>
<dbReference type="AlphaFoldDB" id="A0AB34AHM0"/>
<organism evidence="1 2">
    <name type="scientific">Staphylococcus ureilyticus</name>
    <name type="common">Staphylococcus cohnii subsp. urealyticus</name>
    <dbReference type="NCBI Taxonomy" id="94138"/>
    <lineage>
        <taxon>Bacteria</taxon>
        <taxon>Bacillati</taxon>
        <taxon>Bacillota</taxon>
        <taxon>Bacilli</taxon>
        <taxon>Bacillales</taxon>
        <taxon>Staphylococcaceae</taxon>
        <taxon>Staphylococcus</taxon>
        <taxon>Staphylococcus cohnii species complex</taxon>
    </lineage>
</organism>